<feature type="region of interest" description="Disordered" evidence="2">
    <location>
        <begin position="205"/>
        <end position="479"/>
    </location>
</feature>
<dbReference type="Proteomes" id="UP000007797">
    <property type="component" value="Unassembled WGS sequence"/>
</dbReference>
<dbReference type="PROSITE" id="PS50114">
    <property type="entry name" value="GATA_ZN_FINGER_2"/>
    <property type="match status" value="1"/>
</dbReference>
<dbReference type="GO" id="GO:0043565">
    <property type="term" value="F:sequence-specific DNA binding"/>
    <property type="evidence" value="ECO:0007669"/>
    <property type="project" value="InterPro"/>
</dbReference>
<dbReference type="RefSeq" id="XP_004367157.1">
    <property type="nucleotide sequence ID" value="XM_004367100.1"/>
</dbReference>
<feature type="compositionally biased region" description="Low complexity" evidence="2">
    <location>
        <begin position="383"/>
        <end position="399"/>
    </location>
</feature>
<dbReference type="CDD" id="cd00202">
    <property type="entry name" value="ZnF_GATA"/>
    <property type="match status" value="1"/>
</dbReference>
<proteinExistence type="predicted"/>
<feature type="compositionally biased region" description="Low complexity" evidence="2">
    <location>
        <begin position="245"/>
        <end position="270"/>
    </location>
</feature>
<dbReference type="KEGG" id="dfa:DFA_07294"/>
<gene>
    <name evidence="4" type="ORF">DFA_07294</name>
</gene>
<evidence type="ECO:0000256" key="2">
    <source>
        <dbReference type="SAM" id="MobiDB-lite"/>
    </source>
</evidence>
<dbReference type="Gene3D" id="3.30.50.10">
    <property type="entry name" value="Erythroid Transcription Factor GATA-1, subunit A"/>
    <property type="match status" value="1"/>
</dbReference>
<feature type="compositionally biased region" description="Pro residues" evidence="2">
    <location>
        <begin position="229"/>
        <end position="244"/>
    </location>
</feature>
<dbReference type="AlphaFoldDB" id="F4PW10"/>
<dbReference type="InterPro" id="IPR000679">
    <property type="entry name" value="Znf_GATA"/>
</dbReference>
<keyword evidence="1" id="KW-0863">Zinc-finger</keyword>
<feature type="domain" description="GATA-type" evidence="3">
    <location>
        <begin position="479"/>
        <end position="508"/>
    </location>
</feature>
<keyword evidence="5" id="KW-1185">Reference proteome</keyword>
<dbReference type="EMBL" id="GL883013">
    <property type="protein sequence ID" value="EGG20174.1"/>
    <property type="molecule type" value="Genomic_DNA"/>
</dbReference>
<dbReference type="GO" id="GO:0008270">
    <property type="term" value="F:zinc ion binding"/>
    <property type="evidence" value="ECO:0007669"/>
    <property type="project" value="UniProtKB-KW"/>
</dbReference>
<feature type="region of interest" description="Disordered" evidence="2">
    <location>
        <begin position="115"/>
        <end position="175"/>
    </location>
</feature>
<organism evidence="4 5">
    <name type="scientific">Cavenderia fasciculata</name>
    <name type="common">Slime mold</name>
    <name type="synonym">Dictyostelium fasciculatum</name>
    <dbReference type="NCBI Taxonomy" id="261658"/>
    <lineage>
        <taxon>Eukaryota</taxon>
        <taxon>Amoebozoa</taxon>
        <taxon>Evosea</taxon>
        <taxon>Eumycetozoa</taxon>
        <taxon>Dictyostelia</taxon>
        <taxon>Acytosteliales</taxon>
        <taxon>Cavenderiaceae</taxon>
        <taxon>Cavenderia</taxon>
    </lineage>
</organism>
<dbReference type="GO" id="GO:0006355">
    <property type="term" value="P:regulation of DNA-templated transcription"/>
    <property type="evidence" value="ECO:0007669"/>
    <property type="project" value="InterPro"/>
</dbReference>
<feature type="region of interest" description="Disordered" evidence="2">
    <location>
        <begin position="543"/>
        <end position="608"/>
    </location>
</feature>
<keyword evidence="1" id="KW-0862">Zinc</keyword>
<feature type="compositionally biased region" description="Low complexity" evidence="2">
    <location>
        <begin position="156"/>
        <end position="175"/>
    </location>
</feature>
<dbReference type="Pfam" id="PF00320">
    <property type="entry name" value="GATA"/>
    <property type="match status" value="1"/>
</dbReference>
<evidence type="ECO:0000259" key="3">
    <source>
        <dbReference type="PROSITE" id="PS50114"/>
    </source>
</evidence>
<dbReference type="SUPFAM" id="SSF57716">
    <property type="entry name" value="Glucocorticoid receptor-like (DNA-binding domain)"/>
    <property type="match status" value="1"/>
</dbReference>
<evidence type="ECO:0000256" key="1">
    <source>
        <dbReference type="PROSITE-ProRule" id="PRU00094"/>
    </source>
</evidence>
<accession>F4PW10</accession>
<protein>
    <recommendedName>
        <fullName evidence="3">GATA-type domain-containing protein</fullName>
    </recommendedName>
</protein>
<evidence type="ECO:0000313" key="4">
    <source>
        <dbReference type="EMBL" id="EGG20174.1"/>
    </source>
</evidence>
<dbReference type="GeneID" id="14872381"/>
<feature type="compositionally biased region" description="Pro residues" evidence="2">
    <location>
        <begin position="277"/>
        <end position="294"/>
    </location>
</feature>
<sequence>MVSILLTNPADFCQQNQQISAEFKLVHHPHRLQLLDHPFDFVDNVNPYHQHLKVNPFYLNDGPKVWDKSFRYNNNNNPTLNNSTDILESKWIIQEKSLDLAKLTTLKLPNIVVGKNSNNKMDLVPEMNQSNNNNNSSLNDQSNNKFPPVPGNPITSSSNVPSSSSSSATLLLSPISPGSPIQERFHLTTPSYLLPPLQSNPRISPSWSPILPMTSPTLPSASNNNNRPFTPPQPRPFTPQPLLPMSPSSLSKSSSSFLSCPPSPTTLSLTGQLCSPYRPPPPPQSSLPPPPPLSPTTTSPYNSNSSRPSVSPTTSPRPWYGTTPSNSTSTSTSTTSTTSTSTTSTTSTSDYNRHHHHQNHPSPTSSLTSTPFSTPVWSTSLNPFSPESPLSSDSSSYSVPPSPRVIKFESDPNPRKHFKPPPLPPIPPKEESPVFKEFARMCQQEEERKRSQLTTTTKAAEQEPQKKRGRPPSARPEVCGLCKTSNTPEWRNSEAHGKVCNACGLFIQKRLKKEREARQRHSIYNVVNDPHDAKPPVTAVTTTVAAEGEQEVIVIKDDDDGDEQQDDDVKEHPPSPPIQRSSSKSKRKPRNKQQPPNNNQHQSKRKHK</sequence>
<feature type="compositionally biased region" description="Low complexity" evidence="2">
    <location>
        <begin position="128"/>
        <end position="144"/>
    </location>
</feature>
<feature type="compositionally biased region" description="Basic and acidic residues" evidence="2">
    <location>
        <begin position="428"/>
        <end position="450"/>
    </location>
</feature>
<feature type="compositionally biased region" description="Acidic residues" evidence="2">
    <location>
        <begin position="557"/>
        <end position="566"/>
    </location>
</feature>
<name>F4PW10_CACFS</name>
<evidence type="ECO:0000313" key="5">
    <source>
        <dbReference type="Proteomes" id="UP000007797"/>
    </source>
</evidence>
<feature type="compositionally biased region" description="Low complexity" evidence="2">
    <location>
        <begin position="361"/>
        <end position="375"/>
    </location>
</feature>
<feature type="compositionally biased region" description="Low complexity" evidence="2">
    <location>
        <begin position="592"/>
        <end position="601"/>
    </location>
</feature>
<dbReference type="SMART" id="SM00401">
    <property type="entry name" value="ZnF_GATA"/>
    <property type="match status" value="1"/>
</dbReference>
<dbReference type="OMA" id="KETSACA"/>
<keyword evidence="1" id="KW-0479">Metal-binding</keyword>
<dbReference type="STRING" id="1054147.F4PW10"/>
<dbReference type="InterPro" id="IPR013088">
    <property type="entry name" value="Znf_NHR/GATA"/>
</dbReference>
<feature type="compositionally biased region" description="Low complexity" evidence="2">
    <location>
        <begin position="295"/>
        <end position="349"/>
    </location>
</feature>
<reference evidence="5" key="1">
    <citation type="journal article" date="2011" name="Genome Res.">
        <title>Phylogeny-wide analysis of social amoeba genomes highlights ancient origins for complex intercellular communication.</title>
        <authorList>
            <person name="Heidel A.J."/>
            <person name="Lawal H.M."/>
            <person name="Felder M."/>
            <person name="Schilde C."/>
            <person name="Helps N.R."/>
            <person name="Tunggal B."/>
            <person name="Rivero F."/>
            <person name="John U."/>
            <person name="Schleicher M."/>
            <person name="Eichinger L."/>
            <person name="Platzer M."/>
            <person name="Noegel A.A."/>
            <person name="Schaap P."/>
            <person name="Gloeckner G."/>
        </authorList>
    </citation>
    <scope>NUCLEOTIDE SEQUENCE [LARGE SCALE GENOMIC DNA]</scope>
    <source>
        <strain evidence="5">SH3</strain>
    </source>
</reference>